<proteinExistence type="predicted"/>
<dbReference type="EMBL" id="AE004969">
    <property type="protein sequence ID" value="AKO63609.1"/>
    <property type="molecule type" value="Genomic_DNA"/>
</dbReference>
<protein>
    <submittedName>
        <fullName evidence="1">Uncharacterized protein</fullName>
    </submittedName>
</protein>
<dbReference type="AlphaFoldDB" id="A0A0H4ISL2"/>
<dbReference type="STRING" id="242231.NGO_01330"/>
<name>A0A0H4ISL2_NEIG1</name>
<evidence type="ECO:0000313" key="1">
    <source>
        <dbReference type="EMBL" id="AKO63609.1"/>
    </source>
</evidence>
<reference evidence="2" key="1">
    <citation type="submission" date="2003-03" db="EMBL/GenBank/DDBJ databases">
        <title>The complete genome sequence of Neisseria gonorrhoeae.</title>
        <authorList>
            <person name="Lewis L.A."/>
            <person name="Gillaspy A.F."/>
            <person name="McLaughlin R.E."/>
            <person name="Gipson M."/>
            <person name="Ducey T.F."/>
            <person name="Ownbey T."/>
            <person name="Hartman K."/>
            <person name="Nydick C."/>
            <person name="Carson M.B."/>
            <person name="Vaughn J."/>
            <person name="Thomson C."/>
            <person name="Song L."/>
            <person name="Lin S."/>
            <person name="Yuan X."/>
            <person name="Najar F."/>
            <person name="Zhan M."/>
            <person name="Ren Q."/>
            <person name="Zhu H."/>
            <person name="Qi S."/>
            <person name="Kenton S.M."/>
            <person name="Lai H."/>
            <person name="White J.D."/>
            <person name="Clifton S."/>
            <person name="Roe B.A."/>
            <person name="Dyer D.W."/>
        </authorList>
    </citation>
    <scope>NUCLEOTIDE SEQUENCE [LARGE SCALE GENOMIC DNA]</scope>
    <source>
        <strain evidence="2">ATCC 700825 / FA 1090</strain>
    </source>
</reference>
<gene>
    <name evidence="1" type="ORF">NGO_01330</name>
</gene>
<evidence type="ECO:0000313" key="2">
    <source>
        <dbReference type="Proteomes" id="UP000000535"/>
    </source>
</evidence>
<sequence length="38" mass="4400">MHKSILLEDVAVRNISIQEEKKCLIGYNQGKSYFISED</sequence>
<dbReference type="Proteomes" id="UP000000535">
    <property type="component" value="Chromosome"/>
</dbReference>
<organism evidence="1 2">
    <name type="scientific">Neisseria gonorrhoeae (strain ATCC 700825 / FA 1090)</name>
    <dbReference type="NCBI Taxonomy" id="242231"/>
    <lineage>
        <taxon>Bacteria</taxon>
        <taxon>Pseudomonadati</taxon>
        <taxon>Pseudomonadota</taxon>
        <taxon>Betaproteobacteria</taxon>
        <taxon>Neisseriales</taxon>
        <taxon>Neisseriaceae</taxon>
        <taxon>Neisseria</taxon>
    </lineage>
</organism>
<keyword evidence="2" id="KW-1185">Reference proteome</keyword>
<accession>A0A0H4ISL2</accession>
<dbReference type="KEGG" id="ngo:NGO_01330"/>